<dbReference type="PRINTS" id="PR00263">
    <property type="entry name" value="HBGFFGF"/>
</dbReference>
<reference evidence="5" key="4">
    <citation type="submission" date="2025-09" db="UniProtKB">
        <authorList>
            <consortium name="Ensembl"/>
        </authorList>
    </citation>
    <scope>IDENTIFICATION</scope>
</reference>
<reference evidence="5" key="3">
    <citation type="submission" date="2025-08" db="UniProtKB">
        <authorList>
            <consortium name="Ensembl"/>
        </authorList>
    </citation>
    <scope>IDENTIFICATION</scope>
</reference>
<accession>A0A3P8Z0P8</accession>
<comment type="similarity">
    <text evidence="1 2">Belongs to the heparin-binding growth factors family.</text>
</comment>
<dbReference type="Proteomes" id="UP000265140">
    <property type="component" value="Chromosome 2"/>
</dbReference>
<keyword evidence="4" id="KW-0472">Membrane</keyword>
<dbReference type="GO" id="GO:0060041">
    <property type="term" value="P:retina development in camera-type eye"/>
    <property type="evidence" value="ECO:0007669"/>
    <property type="project" value="Ensembl"/>
</dbReference>
<dbReference type="GO" id="GO:0008083">
    <property type="term" value="F:growth factor activity"/>
    <property type="evidence" value="ECO:0007669"/>
    <property type="project" value="InterPro"/>
</dbReference>
<reference evidence="5" key="2">
    <citation type="submission" date="2020-02" db="EMBL/GenBank/DDBJ databases">
        <title>Esox lucius (northern pike) genome, fEsoLuc1, primary haplotype.</title>
        <authorList>
            <person name="Myers G."/>
            <person name="Karagic N."/>
            <person name="Meyer A."/>
            <person name="Pippel M."/>
            <person name="Reichard M."/>
            <person name="Winkler S."/>
            <person name="Tracey A."/>
            <person name="Sims Y."/>
            <person name="Howe K."/>
            <person name="Rhie A."/>
            <person name="Formenti G."/>
            <person name="Durbin R."/>
            <person name="Fedrigo O."/>
            <person name="Jarvis E.D."/>
        </authorList>
    </citation>
    <scope>NUCLEOTIDE SEQUENCE [LARGE SCALE GENOMIC DNA]</scope>
</reference>
<dbReference type="Ensembl" id="ENSELUT00000033300.3">
    <property type="protein sequence ID" value="ENSELUP00000022376.1"/>
    <property type="gene ID" value="ENSELUG00000021326.3"/>
</dbReference>
<dbReference type="PRINTS" id="PR00262">
    <property type="entry name" value="IL1HBGF"/>
</dbReference>
<dbReference type="GO" id="GO:0002088">
    <property type="term" value="P:lens development in camera-type eye"/>
    <property type="evidence" value="ECO:0007669"/>
    <property type="project" value="Ensembl"/>
</dbReference>
<dbReference type="SUPFAM" id="SSF50353">
    <property type="entry name" value="Cytokine"/>
    <property type="match status" value="1"/>
</dbReference>
<dbReference type="PROSITE" id="PS00247">
    <property type="entry name" value="HBGF_FGF"/>
    <property type="match status" value="1"/>
</dbReference>
<dbReference type="SMART" id="SM00442">
    <property type="entry name" value="FGF"/>
    <property type="match status" value="1"/>
</dbReference>
<keyword evidence="4" id="KW-1133">Transmembrane helix</keyword>
<evidence type="ECO:0000313" key="6">
    <source>
        <dbReference type="Proteomes" id="UP000265140"/>
    </source>
</evidence>
<dbReference type="Bgee" id="ENSELUG00000021326">
    <property type="expression patterns" value="Expressed in liver"/>
</dbReference>
<dbReference type="OMA" id="GPHVYYG"/>
<feature type="region of interest" description="Disordered" evidence="3">
    <location>
        <begin position="173"/>
        <end position="192"/>
    </location>
</feature>
<feature type="transmembrane region" description="Helical" evidence="4">
    <location>
        <begin position="6"/>
        <end position="27"/>
    </location>
</feature>
<dbReference type="STRING" id="8010.ENSELUP00000022376"/>
<organism evidence="5 6">
    <name type="scientific">Esox lucius</name>
    <name type="common">Northern pike</name>
    <dbReference type="NCBI Taxonomy" id="8010"/>
    <lineage>
        <taxon>Eukaryota</taxon>
        <taxon>Metazoa</taxon>
        <taxon>Chordata</taxon>
        <taxon>Craniata</taxon>
        <taxon>Vertebrata</taxon>
        <taxon>Euteleostomi</taxon>
        <taxon>Actinopterygii</taxon>
        <taxon>Neopterygii</taxon>
        <taxon>Teleostei</taxon>
        <taxon>Protacanthopterygii</taxon>
        <taxon>Esociformes</taxon>
        <taxon>Esocidae</taxon>
        <taxon>Esox</taxon>
    </lineage>
</organism>
<evidence type="ECO:0000256" key="3">
    <source>
        <dbReference type="SAM" id="MobiDB-lite"/>
    </source>
</evidence>
<evidence type="ECO:0000256" key="2">
    <source>
        <dbReference type="RuleBase" id="RU049442"/>
    </source>
</evidence>
<dbReference type="Gene3D" id="2.80.10.50">
    <property type="match status" value="1"/>
</dbReference>
<dbReference type="GO" id="GO:0048665">
    <property type="term" value="P:neuron fate specification"/>
    <property type="evidence" value="ECO:0007669"/>
    <property type="project" value="Ensembl"/>
</dbReference>
<sequence>MTLTLINSIGLLMVKIFFAVGVVCLPLPDSGPHIANGWGQTVRLRHLYAAKHGLHLLINNDGKVQGSPEQSPHSLVEIRPVDTGCVAIKGVAASQYLCMEENGRLYASQAYMKDDCTFKEHILPDGYNIYVSNQHGTLVSLGGSRRRVQGQDRDAPSLSQFLPRMSTLPLDRTTDLVLPAHPERSPPTGLDMDDMDSFGKLSQILILSPSFSKR</sequence>
<keyword evidence="4" id="KW-0812">Transmembrane</keyword>
<dbReference type="GO" id="GO:0008284">
    <property type="term" value="P:positive regulation of cell population proliferation"/>
    <property type="evidence" value="ECO:0007669"/>
    <property type="project" value="Ensembl"/>
</dbReference>
<name>A0A3P8Z0P8_ESOLU</name>
<dbReference type="InParanoid" id="A0A3P8Z0P8"/>
<dbReference type="GO" id="GO:0050769">
    <property type="term" value="P:positive regulation of neurogenesis"/>
    <property type="evidence" value="ECO:0007669"/>
    <property type="project" value="Ensembl"/>
</dbReference>
<dbReference type="InterPro" id="IPR008996">
    <property type="entry name" value="IL1/FGF"/>
</dbReference>
<evidence type="ECO:0000313" key="5">
    <source>
        <dbReference type="Ensembl" id="ENSELUP00000022376.1"/>
    </source>
</evidence>
<dbReference type="GO" id="GO:0007420">
    <property type="term" value="P:brain development"/>
    <property type="evidence" value="ECO:0007669"/>
    <property type="project" value="Ensembl"/>
</dbReference>
<dbReference type="AlphaFoldDB" id="A0A3P8Z0P8"/>
<proteinExistence type="inferred from homology"/>
<evidence type="ECO:0000256" key="4">
    <source>
        <dbReference type="SAM" id="Phobius"/>
    </source>
</evidence>
<dbReference type="GO" id="GO:0048709">
    <property type="term" value="P:oligodendrocyte differentiation"/>
    <property type="evidence" value="ECO:0007669"/>
    <property type="project" value="Ensembl"/>
</dbReference>
<keyword evidence="6" id="KW-1185">Reference proteome</keyword>
<dbReference type="GO" id="GO:0031290">
    <property type="term" value="P:retinal ganglion cell axon guidance"/>
    <property type="evidence" value="ECO:0007669"/>
    <property type="project" value="Ensembl"/>
</dbReference>
<reference evidence="6" key="1">
    <citation type="journal article" date="2014" name="PLoS ONE">
        <title>The genome and linkage map of the northern pike (Esox lucius): conserved synteny revealed between the salmonid sister group and the Neoteleostei.</title>
        <authorList>
            <person name="Rondeau E.B."/>
            <person name="Minkley D.R."/>
            <person name="Leong J.S."/>
            <person name="Messmer A.M."/>
            <person name="Jantzen J.R."/>
            <person name="von Schalburg K.R."/>
            <person name="Lemon C."/>
            <person name="Bird N.H."/>
            <person name="Koop B.F."/>
        </authorList>
    </citation>
    <scope>NUCLEOTIDE SEQUENCE</scope>
</reference>
<dbReference type="InterPro" id="IPR002209">
    <property type="entry name" value="Fibroblast_GF_fam"/>
</dbReference>
<dbReference type="PANTHER" id="PTHR11486">
    <property type="entry name" value="FIBROBLAST GROWTH FACTOR"/>
    <property type="match status" value="1"/>
</dbReference>
<dbReference type="GeneTree" id="ENSGT00940000160601"/>
<dbReference type="FunCoup" id="A0A3P8Z0P8">
    <property type="interactions" value="1163"/>
</dbReference>
<dbReference type="Pfam" id="PF00167">
    <property type="entry name" value="FGF"/>
    <property type="match status" value="1"/>
</dbReference>
<protein>
    <recommendedName>
        <fullName evidence="2">Fibroblast growth factor</fullName>
        <shortName evidence="2">FGF</shortName>
    </recommendedName>
</protein>
<gene>
    <name evidence="5" type="primary">FGF19</name>
</gene>
<evidence type="ECO:0000256" key="1">
    <source>
        <dbReference type="ARBA" id="ARBA00007936"/>
    </source>
</evidence>